<dbReference type="InterPro" id="IPR036913">
    <property type="entry name" value="YegP-like_sf"/>
</dbReference>
<evidence type="ECO:0000313" key="2">
    <source>
        <dbReference type="EMBL" id="ORA77274.1"/>
    </source>
</evidence>
<dbReference type="Pfam" id="PF07411">
    <property type="entry name" value="DUF1508"/>
    <property type="match status" value="1"/>
</dbReference>
<proteinExistence type="predicted"/>
<reference evidence="2 3" key="1">
    <citation type="submission" date="2017-02" db="EMBL/GenBank/DDBJ databases">
        <title>The new phylogeny of genus Mycobacterium.</title>
        <authorList>
            <person name="Tortoli E."/>
            <person name="Trovato A."/>
            <person name="Cirillo D.M."/>
        </authorList>
    </citation>
    <scope>NUCLEOTIDE SEQUENCE [LARGE SCALE GENOMIC DNA]</scope>
    <source>
        <strain evidence="2 3">DSM 45093</strain>
    </source>
</reference>
<feature type="domain" description="DUF1508" evidence="1">
    <location>
        <begin position="13"/>
        <end position="48"/>
    </location>
</feature>
<dbReference type="EMBL" id="MVHU01000034">
    <property type="protein sequence ID" value="ORA77274.1"/>
    <property type="molecule type" value="Genomic_DNA"/>
</dbReference>
<dbReference type="AlphaFoldDB" id="A0A1X0DXU1"/>
<evidence type="ECO:0000259" key="1">
    <source>
        <dbReference type="Pfam" id="PF07411"/>
    </source>
</evidence>
<name>A0A1X0DXU1_9MYCO</name>
<dbReference type="RefSeq" id="WP_083082259.1">
    <property type="nucleotide sequence ID" value="NZ_MVHU01000034.1"/>
</dbReference>
<sequence>MSYPNIIKVYKASDGWRWRLVARNGYIVADSGQKYSARWRAVRAAKAVAAAGIEVANDA</sequence>
<protein>
    <recommendedName>
        <fullName evidence="1">DUF1508 domain-containing protein</fullName>
    </recommendedName>
</protein>
<organism evidence="2 3">
    <name type="scientific">Mycolicibacter kumamotonensis</name>
    <dbReference type="NCBI Taxonomy" id="354243"/>
    <lineage>
        <taxon>Bacteria</taxon>
        <taxon>Bacillati</taxon>
        <taxon>Actinomycetota</taxon>
        <taxon>Actinomycetes</taxon>
        <taxon>Mycobacteriales</taxon>
        <taxon>Mycobacteriaceae</taxon>
        <taxon>Mycolicibacter</taxon>
    </lineage>
</organism>
<dbReference type="Gene3D" id="3.30.160.160">
    <property type="entry name" value="YegP-like"/>
    <property type="match status" value="1"/>
</dbReference>
<dbReference type="Proteomes" id="UP000192713">
    <property type="component" value="Unassembled WGS sequence"/>
</dbReference>
<comment type="caution">
    <text evidence="2">The sequence shown here is derived from an EMBL/GenBank/DDBJ whole genome shotgun (WGS) entry which is preliminary data.</text>
</comment>
<evidence type="ECO:0000313" key="3">
    <source>
        <dbReference type="Proteomes" id="UP000192713"/>
    </source>
</evidence>
<dbReference type="InterPro" id="IPR010879">
    <property type="entry name" value="DUF1508"/>
</dbReference>
<accession>A0A1X0DXU1</accession>
<dbReference type="SUPFAM" id="SSF160113">
    <property type="entry name" value="YegP-like"/>
    <property type="match status" value="1"/>
</dbReference>
<gene>
    <name evidence="2" type="ORF">BST28_18590</name>
</gene>